<dbReference type="RefSeq" id="WP_116857724.1">
    <property type="nucleotide sequence ID" value="NZ_QTJV01000022.1"/>
</dbReference>
<keyword evidence="2" id="KW-1185">Reference proteome</keyword>
<protein>
    <submittedName>
        <fullName evidence="1">Uncharacterized protein</fullName>
    </submittedName>
</protein>
<organism evidence="1 2">
    <name type="scientific">Chitinophaga silvisoli</name>
    <dbReference type="NCBI Taxonomy" id="2291814"/>
    <lineage>
        <taxon>Bacteria</taxon>
        <taxon>Pseudomonadati</taxon>
        <taxon>Bacteroidota</taxon>
        <taxon>Chitinophagia</taxon>
        <taxon>Chitinophagales</taxon>
        <taxon>Chitinophagaceae</taxon>
        <taxon>Chitinophaga</taxon>
    </lineage>
</organism>
<name>A0A3E1NN03_9BACT</name>
<sequence length="80" mass="9252">MTYSCYRCLYILSGNNCLGYLGGRFFLKIFFWGGEGGFLEGDFEREFLEEVFERGIFEGILEREDFLRKGFFEGIPGGGF</sequence>
<reference evidence="1 2" key="1">
    <citation type="submission" date="2018-08" db="EMBL/GenBank/DDBJ databases">
        <title>Chitinophaga sp. K20C18050901, a novel bacterium isolated from forest soil.</title>
        <authorList>
            <person name="Wang C."/>
        </authorList>
    </citation>
    <scope>NUCLEOTIDE SEQUENCE [LARGE SCALE GENOMIC DNA]</scope>
    <source>
        <strain evidence="1 2">K20C18050901</strain>
    </source>
</reference>
<dbReference type="EMBL" id="QTJV01000022">
    <property type="protein sequence ID" value="RFM29302.1"/>
    <property type="molecule type" value="Genomic_DNA"/>
</dbReference>
<accession>A0A3E1NN03</accession>
<evidence type="ECO:0000313" key="1">
    <source>
        <dbReference type="EMBL" id="RFM29302.1"/>
    </source>
</evidence>
<evidence type="ECO:0000313" key="2">
    <source>
        <dbReference type="Proteomes" id="UP000261174"/>
    </source>
</evidence>
<dbReference type="AlphaFoldDB" id="A0A3E1NN03"/>
<proteinExistence type="predicted"/>
<gene>
    <name evidence="1" type="ORF">DXN04_33165</name>
</gene>
<dbReference type="Proteomes" id="UP000261174">
    <property type="component" value="Unassembled WGS sequence"/>
</dbReference>
<comment type="caution">
    <text evidence="1">The sequence shown here is derived from an EMBL/GenBank/DDBJ whole genome shotgun (WGS) entry which is preliminary data.</text>
</comment>